<feature type="non-terminal residue" evidence="2">
    <location>
        <position position="1"/>
    </location>
</feature>
<feature type="compositionally biased region" description="Polar residues" evidence="1">
    <location>
        <begin position="339"/>
        <end position="352"/>
    </location>
</feature>
<protein>
    <submittedName>
        <fullName evidence="2">Uncharacterized protein</fullName>
    </submittedName>
</protein>
<dbReference type="EMBL" id="LASV01000251">
    <property type="protein sequence ID" value="KKA20531.1"/>
    <property type="molecule type" value="Genomic_DNA"/>
</dbReference>
<organism evidence="2 3">
    <name type="scientific">Rasamsonia emersonii (strain ATCC 16479 / CBS 393.64 / IMI 116815)</name>
    <dbReference type="NCBI Taxonomy" id="1408163"/>
    <lineage>
        <taxon>Eukaryota</taxon>
        <taxon>Fungi</taxon>
        <taxon>Dikarya</taxon>
        <taxon>Ascomycota</taxon>
        <taxon>Pezizomycotina</taxon>
        <taxon>Eurotiomycetes</taxon>
        <taxon>Eurotiomycetidae</taxon>
        <taxon>Eurotiales</taxon>
        <taxon>Trichocomaceae</taxon>
        <taxon>Rasamsonia</taxon>
    </lineage>
</organism>
<comment type="caution">
    <text evidence="2">The sequence shown here is derived from an EMBL/GenBank/DDBJ whole genome shotgun (WGS) entry which is preliminary data.</text>
</comment>
<dbReference type="GeneID" id="25317771"/>
<proteinExistence type="predicted"/>
<dbReference type="OrthoDB" id="4227338at2759"/>
<dbReference type="AlphaFoldDB" id="A0A0F4YRQ0"/>
<reference evidence="2 3" key="1">
    <citation type="submission" date="2015-04" db="EMBL/GenBank/DDBJ databases">
        <authorList>
            <person name="Heijne W.H."/>
            <person name="Fedorova N.D."/>
            <person name="Nierman W.C."/>
            <person name="Vollebregt A.W."/>
            <person name="Zhao Z."/>
            <person name="Wu L."/>
            <person name="Kumar M."/>
            <person name="Stam H."/>
            <person name="van den Berg M.A."/>
            <person name="Pel H.J."/>
        </authorList>
    </citation>
    <scope>NUCLEOTIDE SEQUENCE [LARGE SCALE GENOMIC DNA]</scope>
    <source>
        <strain evidence="2 3">CBS 393.64</strain>
    </source>
</reference>
<dbReference type="RefSeq" id="XP_013327143.1">
    <property type="nucleotide sequence ID" value="XM_013471689.1"/>
</dbReference>
<feature type="compositionally biased region" description="Polar residues" evidence="1">
    <location>
        <begin position="501"/>
        <end position="512"/>
    </location>
</feature>
<accession>A0A0F4YRQ0</accession>
<feature type="region of interest" description="Disordered" evidence="1">
    <location>
        <begin position="461"/>
        <end position="554"/>
    </location>
</feature>
<dbReference type="Proteomes" id="UP000053958">
    <property type="component" value="Unassembled WGS sequence"/>
</dbReference>
<feature type="compositionally biased region" description="Basic and acidic residues" evidence="1">
    <location>
        <begin position="105"/>
        <end position="123"/>
    </location>
</feature>
<feature type="region of interest" description="Disordered" evidence="1">
    <location>
        <begin position="218"/>
        <end position="266"/>
    </location>
</feature>
<keyword evidence="3" id="KW-1185">Reference proteome</keyword>
<dbReference type="STRING" id="1408163.A0A0F4YRQ0"/>
<feature type="region of interest" description="Disordered" evidence="1">
    <location>
        <begin position="434"/>
        <end position="453"/>
    </location>
</feature>
<feature type="region of interest" description="Disordered" evidence="1">
    <location>
        <begin position="1"/>
        <end position="146"/>
    </location>
</feature>
<gene>
    <name evidence="2" type="ORF">T310_5427</name>
</gene>
<sequence length="554" mass="60571">LVHCCSGSPRQEARGAPGSQPPTWARYESEEEEVSEADAASHHLLSPVESDSEKESTGDDDDDSRPSRNDQLLSLGHGVSPTMSPRSRPISIATVKRSSTATFVPEHDHACSHDRDDHDNDGDHDCDDDTTGPFTPSTTPPMPSPLLPQTCVVVEDSPDGDMMPYYRSLFRNSIISDDGLDVEDEIFEAKQIMYMAPPSRPCLISIHHSPTESTVAARMGRPVSPRRCSVKSARSSGSRRTSRASRCERESGRKMSTSSGLSCSPERTKRCSTIVFRDPFRSEGEEVYLRPPQMDSRTRAASPTDRRSSRAFSARRSRSLSREDVGRYFSQEAARRGSETQADQARPKTSGSGACLSDMPLRRPVPTAARPATFYQQGRWFRSSSFNSDGTASSAFSASSSKLSALLTQNTSTTSLPLSAQSPDPDRKQLIRHPRLSSLTGNSPEAGLRGNGLPTITTAAAAAAPSHYRSESSYSDFGPSRSGNARGSLTYPYVKGDRRSQLSTLRANSSLSLEVDQNESSSGREVVRNEHASYKPKPKPKGLMGFRLRRKRES</sequence>
<feature type="region of interest" description="Disordered" evidence="1">
    <location>
        <begin position="285"/>
        <end position="370"/>
    </location>
</feature>
<evidence type="ECO:0000313" key="3">
    <source>
        <dbReference type="Proteomes" id="UP000053958"/>
    </source>
</evidence>
<feature type="compositionally biased region" description="Polar residues" evidence="1">
    <location>
        <begin position="471"/>
        <end position="487"/>
    </location>
</feature>
<evidence type="ECO:0000313" key="2">
    <source>
        <dbReference type="EMBL" id="KKA20531.1"/>
    </source>
</evidence>
<name>A0A0F4YRQ0_RASE3</name>
<evidence type="ECO:0000256" key="1">
    <source>
        <dbReference type="SAM" id="MobiDB-lite"/>
    </source>
</evidence>